<reference evidence="5" key="1">
    <citation type="submission" date="2018-02" db="EMBL/GenBank/DDBJ databases">
        <authorList>
            <person name="Hausmann B."/>
        </authorList>
    </citation>
    <scope>NUCLEOTIDE SEQUENCE [LARGE SCALE GENOMIC DNA]</scope>
    <source>
        <strain evidence="5">Peat soil MAG SbA1</strain>
    </source>
</reference>
<dbReference type="InterPro" id="IPR000644">
    <property type="entry name" value="CBS_dom"/>
</dbReference>
<dbReference type="PANTHER" id="PTHR43080:SF2">
    <property type="entry name" value="CBS DOMAIN-CONTAINING PROTEIN"/>
    <property type="match status" value="1"/>
</dbReference>
<organism evidence="4 5">
    <name type="scientific">Candidatus Sulfotelmatobacter kueseliae</name>
    <dbReference type="NCBI Taxonomy" id="2042962"/>
    <lineage>
        <taxon>Bacteria</taxon>
        <taxon>Pseudomonadati</taxon>
        <taxon>Acidobacteriota</taxon>
        <taxon>Terriglobia</taxon>
        <taxon>Terriglobales</taxon>
        <taxon>Candidatus Korobacteraceae</taxon>
        <taxon>Candidatus Sulfotelmatobacter</taxon>
    </lineage>
</organism>
<protein>
    <submittedName>
        <fullName evidence="4">CBS domain containing membrane protein</fullName>
    </submittedName>
</protein>
<keyword evidence="1 2" id="KW-0129">CBS domain</keyword>
<dbReference type="InterPro" id="IPR046342">
    <property type="entry name" value="CBS_dom_sf"/>
</dbReference>
<sequence length="145" mass="16020">MSVLELCDREAAAVGLEASVADAIHKMLDHRVGAVVVVDGDLRVAGMFTERDVLRKLALSRLDPETTKVRDLMTTPVEMATRNTGTGEALTIMLERHFRHMPVADDDGKLLGILSIRHLLEWRVDDLSRELESLEQYVSNDGPGG</sequence>
<feature type="domain" description="CBS" evidence="3">
    <location>
        <begin position="7"/>
        <end position="65"/>
    </location>
</feature>
<dbReference type="AlphaFoldDB" id="A0A2U3KH07"/>
<accession>A0A2U3KH07</accession>
<dbReference type="Pfam" id="PF00571">
    <property type="entry name" value="CBS"/>
    <property type="match status" value="2"/>
</dbReference>
<dbReference type="InterPro" id="IPR051257">
    <property type="entry name" value="Diverse_CBS-Domain"/>
</dbReference>
<proteinExistence type="predicted"/>
<name>A0A2U3KH07_9BACT</name>
<dbReference type="EMBL" id="OMOD01000112">
    <property type="protein sequence ID" value="SPF38810.1"/>
    <property type="molecule type" value="Genomic_DNA"/>
</dbReference>
<evidence type="ECO:0000256" key="1">
    <source>
        <dbReference type="ARBA" id="ARBA00023122"/>
    </source>
</evidence>
<dbReference type="Proteomes" id="UP000238701">
    <property type="component" value="Unassembled WGS sequence"/>
</dbReference>
<gene>
    <name evidence="4" type="ORF">SBA1_200001</name>
</gene>
<dbReference type="PANTHER" id="PTHR43080">
    <property type="entry name" value="CBS DOMAIN-CONTAINING PROTEIN CBSX3, MITOCHONDRIAL"/>
    <property type="match status" value="1"/>
</dbReference>
<evidence type="ECO:0000259" key="3">
    <source>
        <dbReference type="PROSITE" id="PS51371"/>
    </source>
</evidence>
<evidence type="ECO:0000313" key="5">
    <source>
        <dbReference type="Proteomes" id="UP000238701"/>
    </source>
</evidence>
<dbReference type="PROSITE" id="PS51371">
    <property type="entry name" value="CBS"/>
    <property type="match status" value="2"/>
</dbReference>
<feature type="domain" description="CBS" evidence="3">
    <location>
        <begin position="73"/>
        <end position="131"/>
    </location>
</feature>
<evidence type="ECO:0000313" key="4">
    <source>
        <dbReference type="EMBL" id="SPF38810.1"/>
    </source>
</evidence>
<dbReference type="SUPFAM" id="SSF54631">
    <property type="entry name" value="CBS-domain pair"/>
    <property type="match status" value="1"/>
</dbReference>
<dbReference type="Gene3D" id="3.10.580.10">
    <property type="entry name" value="CBS-domain"/>
    <property type="match status" value="1"/>
</dbReference>
<dbReference type="SMART" id="SM00116">
    <property type="entry name" value="CBS"/>
    <property type="match status" value="2"/>
</dbReference>
<evidence type="ECO:0000256" key="2">
    <source>
        <dbReference type="PROSITE-ProRule" id="PRU00703"/>
    </source>
</evidence>